<feature type="transmembrane region" description="Helical" evidence="1">
    <location>
        <begin position="265"/>
        <end position="285"/>
    </location>
</feature>
<protein>
    <recommendedName>
        <fullName evidence="4">Type II secretion system protein GspF domain-containing protein</fullName>
    </recommendedName>
</protein>
<dbReference type="STRING" id="679936.Sulac_1226"/>
<reference evidence="3" key="1">
    <citation type="submission" date="2011-12" db="EMBL/GenBank/DDBJ databases">
        <title>The complete genome of chromosome of Sulfobacillus acidophilus DSM 10332.</title>
        <authorList>
            <person name="Lucas S."/>
            <person name="Han J."/>
            <person name="Lapidus A."/>
            <person name="Bruce D."/>
            <person name="Goodwin L."/>
            <person name="Pitluck S."/>
            <person name="Peters L."/>
            <person name="Kyrpides N."/>
            <person name="Mavromatis K."/>
            <person name="Ivanova N."/>
            <person name="Mikhailova N."/>
            <person name="Chertkov O."/>
            <person name="Saunders E."/>
            <person name="Detter J.C."/>
            <person name="Tapia R."/>
            <person name="Han C."/>
            <person name="Land M."/>
            <person name="Hauser L."/>
            <person name="Markowitz V."/>
            <person name="Cheng J.-F."/>
            <person name="Hugenholtz P."/>
            <person name="Woyke T."/>
            <person name="Wu D."/>
            <person name="Pukall R."/>
            <person name="Gehrich-Schroeter G."/>
            <person name="Schneider S."/>
            <person name="Klenk H.-P."/>
            <person name="Eisen J.A."/>
        </authorList>
    </citation>
    <scope>NUCLEOTIDE SEQUENCE [LARGE SCALE GENOMIC DNA]</scope>
    <source>
        <strain evidence="3">ATCC 700253 / DSM 10332 / NAL</strain>
    </source>
</reference>
<keyword evidence="1" id="KW-1133">Transmembrane helix</keyword>
<gene>
    <name evidence="2" type="ordered locus">Sulac_1226</name>
</gene>
<dbReference type="PATRIC" id="fig|679936.5.peg.1284"/>
<dbReference type="HOGENOM" id="CLU_1142129_0_0_9"/>
<accession>G8TV86</accession>
<proteinExistence type="predicted"/>
<keyword evidence="1" id="KW-0472">Membrane</keyword>
<organism evidence="2 3">
    <name type="scientific">Sulfobacillus acidophilus (strain ATCC 700253 / DSM 10332 / NAL)</name>
    <dbReference type="NCBI Taxonomy" id="679936"/>
    <lineage>
        <taxon>Bacteria</taxon>
        <taxon>Bacillati</taxon>
        <taxon>Bacillota</taxon>
        <taxon>Clostridia</taxon>
        <taxon>Eubacteriales</taxon>
        <taxon>Clostridiales Family XVII. Incertae Sedis</taxon>
        <taxon>Sulfobacillus</taxon>
    </lineage>
</organism>
<reference evidence="2 3" key="2">
    <citation type="journal article" date="2012" name="Stand. Genomic Sci.">
        <title>Complete genome sequence of the moderately thermophilic mineral-sulfide-oxidizing firmicute Sulfobacillus acidophilus type strain (NAL(T)).</title>
        <authorList>
            <person name="Anderson I."/>
            <person name="Chertkov O."/>
            <person name="Chen A."/>
            <person name="Saunders E."/>
            <person name="Lapidus A."/>
            <person name="Nolan M."/>
            <person name="Lucas S."/>
            <person name="Hammon N."/>
            <person name="Deshpande S."/>
            <person name="Cheng J.F."/>
            <person name="Han C."/>
            <person name="Tapia R."/>
            <person name="Goodwin L.A."/>
            <person name="Pitluck S."/>
            <person name="Liolios K."/>
            <person name="Pagani I."/>
            <person name="Ivanova N."/>
            <person name="Mikhailova N."/>
            <person name="Pati A."/>
            <person name="Palaniappan K."/>
            <person name="Land M."/>
            <person name="Pan C."/>
            <person name="Rohde M."/>
            <person name="Pukall R."/>
            <person name="Goker M."/>
            <person name="Detter J.C."/>
            <person name="Woyke T."/>
            <person name="Bristow J."/>
            <person name="Eisen J.A."/>
            <person name="Markowitz V."/>
            <person name="Hugenholtz P."/>
            <person name="Kyrpides N.C."/>
            <person name="Klenk H.P."/>
            <person name="Mavromatis K."/>
        </authorList>
    </citation>
    <scope>NUCLEOTIDE SEQUENCE [LARGE SCALE GENOMIC DNA]</scope>
    <source>
        <strain evidence="3">ATCC 700253 / DSM 10332 / NAL</strain>
    </source>
</reference>
<evidence type="ECO:0000256" key="1">
    <source>
        <dbReference type="SAM" id="Phobius"/>
    </source>
</evidence>
<keyword evidence="1" id="KW-0812">Transmembrane</keyword>
<evidence type="ECO:0000313" key="3">
    <source>
        <dbReference type="Proteomes" id="UP000005439"/>
    </source>
</evidence>
<dbReference type="KEGG" id="sap:Sulac_1226"/>
<sequence length="295" mass="32309">MVWGIMAISIGGAIWLGLNWLTHPPTLPVKSASSPAAKRAPESTVNSSSSVAMPRWGSLVSSWEVKLITRAIRGGIAGGLLLLIFGILQNAGAAIAFGIIGWMAPALIAEIMGETRWARLDRSSFAAMTNAHFFLERGTPVVETFRRVFESAQPSFRRWFRPMLLGEAAGQPLESTLHQQAEALQHQELMVAADILAAERQYGQTAATFHRLLTLWNDRIELDGERRGTLSTFVLMGHLFILIGITGFFYFVVANPVVRSHAHTGAGGMVIAISAWLLAGAVAWHTRFLRAMHQR</sequence>
<dbReference type="AlphaFoldDB" id="G8TV86"/>
<name>G8TV86_SULAD</name>
<dbReference type="EMBL" id="CP003179">
    <property type="protein sequence ID" value="AEW04726.1"/>
    <property type="molecule type" value="Genomic_DNA"/>
</dbReference>
<evidence type="ECO:0000313" key="2">
    <source>
        <dbReference type="EMBL" id="AEW04726.1"/>
    </source>
</evidence>
<evidence type="ECO:0008006" key="4">
    <source>
        <dbReference type="Google" id="ProtNLM"/>
    </source>
</evidence>
<keyword evidence="3" id="KW-1185">Reference proteome</keyword>
<feature type="transmembrane region" description="Helical" evidence="1">
    <location>
        <begin position="233"/>
        <end position="253"/>
    </location>
</feature>
<dbReference type="Proteomes" id="UP000005439">
    <property type="component" value="Chromosome"/>
</dbReference>